<name>A0AAN9Y689_9HEMI</name>
<organism evidence="1 2">
    <name type="scientific">Parthenolecanium corni</name>
    <dbReference type="NCBI Taxonomy" id="536013"/>
    <lineage>
        <taxon>Eukaryota</taxon>
        <taxon>Metazoa</taxon>
        <taxon>Ecdysozoa</taxon>
        <taxon>Arthropoda</taxon>
        <taxon>Hexapoda</taxon>
        <taxon>Insecta</taxon>
        <taxon>Pterygota</taxon>
        <taxon>Neoptera</taxon>
        <taxon>Paraneoptera</taxon>
        <taxon>Hemiptera</taxon>
        <taxon>Sternorrhyncha</taxon>
        <taxon>Coccoidea</taxon>
        <taxon>Coccidae</taxon>
        <taxon>Parthenolecanium</taxon>
    </lineage>
</organism>
<accession>A0AAN9Y689</accession>
<proteinExistence type="predicted"/>
<gene>
    <name evidence="1" type="ORF">V9T40_010040</name>
</gene>
<keyword evidence="2" id="KW-1185">Reference proteome</keyword>
<sequence length="298" mass="34058">MSSKERKETCIEILSSLTIQYEGDLGDTLEPILGSSMGQTREDESGNAIFVGPITSKGGKNIVDEEILFACRGKKVAKENTETQSEPVSYTFLISFAFDTNVFKVSQKKEDPIFIDASVWEDYNVSLSPEFGSKDKNETKELYQRIRQNIEALRKESPELVEMIEKNNDIEALSDEERSIICGSILTSPYFESRNLEVDATWFKSETKKGDIFDQSISFMNEDNTSGELYLRVVLCKALDTVTEKIHDFLYTPSYSNENSVFLLEMLNSKLEFDSYIKHIPMLIEYSKKRSESIHHFV</sequence>
<reference evidence="1 2" key="1">
    <citation type="submission" date="2024-03" db="EMBL/GenBank/DDBJ databases">
        <title>Adaptation during the transition from Ophiocordyceps entomopathogen to insect associate is accompanied by gene loss and intensified selection.</title>
        <authorList>
            <person name="Ward C.M."/>
            <person name="Onetto C.A."/>
            <person name="Borneman A.R."/>
        </authorList>
    </citation>
    <scope>NUCLEOTIDE SEQUENCE [LARGE SCALE GENOMIC DNA]</scope>
    <source>
        <strain evidence="1">AWRI1</strain>
        <tissue evidence="1">Single Adult Female</tissue>
    </source>
</reference>
<dbReference type="EMBL" id="JBBCAQ010000017">
    <property type="protein sequence ID" value="KAK7597815.1"/>
    <property type="molecule type" value="Genomic_DNA"/>
</dbReference>
<evidence type="ECO:0000313" key="2">
    <source>
        <dbReference type="Proteomes" id="UP001367676"/>
    </source>
</evidence>
<dbReference type="Proteomes" id="UP001367676">
    <property type="component" value="Unassembled WGS sequence"/>
</dbReference>
<comment type="caution">
    <text evidence="1">The sequence shown here is derived from an EMBL/GenBank/DDBJ whole genome shotgun (WGS) entry which is preliminary data.</text>
</comment>
<protein>
    <submittedName>
        <fullName evidence="1">Uncharacterized protein</fullName>
    </submittedName>
</protein>
<evidence type="ECO:0000313" key="1">
    <source>
        <dbReference type="EMBL" id="KAK7597815.1"/>
    </source>
</evidence>
<dbReference type="AlphaFoldDB" id="A0AAN9Y689"/>